<protein>
    <submittedName>
        <fullName evidence="2">XRE family transcriptional regulator</fullName>
    </submittedName>
</protein>
<accession>A0A4Q9HZZ8</accession>
<dbReference type="CDD" id="cd00093">
    <property type="entry name" value="HTH_XRE"/>
    <property type="match status" value="1"/>
</dbReference>
<dbReference type="EMBL" id="SIXH01000022">
    <property type="protein sequence ID" value="TBO60892.1"/>
    <property type="molecule type" value="Genomic_DNA"/>
</dbReference>
<feature type="domain" description="HTH cro/C1-type" evidence="1">
    <location>
        <begin position="26"/>
        <end position="81"/>
    </location>
</feature>
<comment type="caution">
    <text evidence="2">The sequence shown here is derived from an EMBL/GenBank/DDBJ whole genome shotgun (WGS) entry which is preliminary data.</text>
</comment>
<dbReference type="InterPro" id="IPR001387">
    <property type="entry name" value="Cro/C1-type_HTH"/>
</dbReference>
<dbReference type="SUPFAM" id="SSF47413">
    <property type="entry name" value="lambda repressor-like DNA-binding domains"/>
    <property type="match status" value="1"/>
</dbReference>
<evidence type="ECO:0000313" key="3">
    <source>
        <dbReference type="Proteomes" id="UP000292452"/>
    </source>
</evidence>
<dbReference type="PROSITE" id="PS50943">
    <property type="entry name" value="HTH_CROC1"/>
    <property type="match status" value="1"/>
</dbReference>
<dbReference type="RefSeq" id="WP_131122208.1">
    <property type="nucleotide sequence ID" value="NZ_SIXH01000022.1"/>
</dbReference>
<organism evidence="2 3">
    <name type="scientific">Streptomyces kasugaensis</name>
    <dbReference type="NCBI Taxonomy" id="1946"/>
    <lineage>
        <taxon>Bacteria</taxon>
        <taxon>Bacillati</taxon>
        <taxon>Actinomycetota</taxon>
        <taxon>Actinomycetes</taxon>
        <taxon>Kitasatosporales</taxon>
        <taxon>Streptomycetaceae</taxon>
        <taxon>Streptomyces</taxon>
    </lineage>
</organism>
<reference evidence="2 3" key="1">
    <citation type="submission" date="2019-02" db="EMBL/GenBank/DDBJ databases">
        <title>Draft Genome Sequence of Streptomyces sp. AM-2504, identified by 16S rRNA comparative analysis as a Streptomyces Kasugaensis strain.</title>
        <authorList>
            <person name="Napolioni V."/>
            <person name="Giuliodori A.M."/>
            <person name="Spurio R."/>
            <person name="Fabbretti A."/>
        </authorList>
    </citation>
    <scope>NUCLEOTIDE SEQUENCE [LARGE SCALE GENOMIC DNA]</scope>
    <source>
        <strain evidence="2 3">AM-2504</strain>
    </source>
</reference>
<keyword evidence="3" id="KW-1185">Reference proteome</keyword>
<dbReference type="AlphaFoldDB" id="A0A4Q9HZZ8"/>
<dbReference type="Proteomes" id="UP000292452">
    <property type="component" value="Unassembled WGS sequence"/>
</dbReference>
<gene>
    <name evidence="2" type="ORF">EYS09_04120</name>
</gene>
<evidence type="ECO:0000313" key="2">
    <source>
        <dbReference type="EMBL" id="TBO60892.1"/>
    </source>
</evidence>
<evidence type="ECO:0000259" key="1">
    <source>
        <dbReference type="PROSITE" id="PS50943"/>
    </source>
</evidence>
<dbReference type="Gene3D" id="1.10.260.40">
    <property type="entry name" value="lambda repressor-like DNA-binding domains"/>
    <property type="match status" value="1"/>
</dbReference>
<name>A0A4Q9HZZ8_STRKA</name>
<dbReference type="InterPro" id="IPR010982">
    <property type="entry name" value="Lambda_DNA-bd_dom_sf"/>
</dbReference>
<dbReference type="GO" id="GO:0003677">
    <property type="term" value="F:DNA binding"/>
    <property type="evidence" value="ECO:0007669"/>
    <property type="project" value="InterPro"/>
</dbReference>
<proteinExistence type="predicted"/>
<sequence length="406" mass="43900">MEMEPDVWAHPDLRAAVAVEDWPALLKGWRKLTRSSQSKLGALVGLAQPDISAIENRRREVTSVEVRQRIIEGLGVPAELLGGAGIKMPLPSLVLPGLVADPETDRLRRVGEGGTRLDVASLEAMERLLAAHRRAEDTLGSRVMNGVVATQFAAVASHYDQARGPLADRLVKLMAEYAQFLAWMAQDQDNAPVALGWFDRSYDWALESGYGDMAATTMSMKAHLAWSNGNGRRCIRLGEAAASTAGVSEATRAMAVQMAGRGHALEGHADDAYRRLEEAQGIITDASDAPPWLYFYGESWFAAQRGMADLHLKSWGSAIDKLMAGLAGFAPDFRRDRAWYGSCLAHAYAGAGETEAAFSTALGIINDASEIGRPHAWGELHTVAALLLRRGAQEGRELVDALADLD</sequence>